<name>A0A6L3NGY0_9BURK</name>
<comment type="caution">
    <text evidence="1">The sequence shown here is derived from an EMBL/GenBank/DDBJ whole genome shotgun (WGS) entry which is preliminary data.</text>
</comment>
<evidence type="ECO:0000313" key="2">
    <source>
        <dbReference type="Proteomes" id="UP000473571"/>
    </source>
</evidence>
<sequence length="300" mass="32689">MNTTSRPARSRKASARATESASEDCLRQILDAVSPGERLPIHLIAKRVGLQAHVTRSCVTVLVDIGKFERVRVMIPGGASRWFYARVDAPVMQRAITGADASLLAALAANKLYQMYQLARLANVGTSEIRSRVTALVESGHLVVVNKAEGNRIRARYRLAKTALSEAPDRTTPNPADDIPQATAHHILEAMTPGVAYRATTLGTSLGLSARRTTELLAVLLRDARVVRTMSTDRVPHPLFYVAGSAPGADIHRTTTVPSLWSNRPTFDSEYGRSLRSLWMLSEATRSSPIEAVETTPTLK</sequence>
<evidence type="ECO:0000313" key="1">
    <source>
        <dbReference type="EMBL" id="KAB0677161.1"/>
    </source>
</evidence>
<dbReference type="AlphaFoldDB" id="A0A6L3NGY0"/>
<dbReference type="Proteomes" id="UP000473571">
    <property type="component" value="Unassembled WGS sequence"/>
</dbReference>
<protein>
    <submittedName>
        <fullName evidence="1">Uncharacterized protein</fullName>
    </submittedName>
</protein>
<proteinExistence type="predicted"/>
<reference evidence="1 2" key="1">
    <citation type="submission" date="2019-09" db="EMBL/GenBank/DDBJ databases">
        <title>Draft genome sequences of 48 bacterial type strains from the CCUG.</title>
        <authorList>
            <person name="Tunovic T."/>
            <person name="Pineiro-Iglesias B."/>
            <person name="Unosson C."/>
            <person name="Inganas E."/>
            <person name="Ohlen M."/>
            <person name="Cardew S."/>
            <person name="Jensie-Markopoulos S."/>
            <person name="Salva-Serra F."/>
            <person name="Jaen-Luchoro D."/>
            <person name="Karlsson R."/>
            <person name="Svensson-Stadler L."/>
            <person name="Chun J."/>
            <person name="Moore E."/>
        </authorList>
    </citation>
    <scope>NUCLEOTIDE SEQUENCE [LARGE SCALE GENOMIC DNA]</scope>
    <source>
        <strain evidence="1 2">CCUG 65687</strain>
    </source>
</reference>
<accession>A0A6L3NGY0</accession>
<dbReference type="EMBL" id="VZOL01000135">
    <property type="protein sequence ID" value="KAB0677161.1"/>
    <property type="molecule type" value="Genomic_DNA"/>
</dbReference>
<dbReference type="RefSeq" id="WP_151005051.1">
    <property type="nucleotide sequence ID" value="NZ_CABVPO010000021.1"/>
</dbReference>
<organism evidence="1 2">
    <name type="scientific">Burkholderia territorii</name>
    <dbReference type="NCBI Taxonomy" id="1503055"/>
    <lineage>
        <taxon>Bacteria</taxon>
        <taxon>Pseudomonadati</taxon>
        <taxon>Pseudomonadota</taxon>
        <taxon>Betaproteobacteria</taxon>
        <taxon>Burkholderiales</taxon>
        <taxon>Burkholderiaceae</taxon>
        <taxon>Burkholderia</taxon>
        <taxon>Burkholderia cepacia complex</taxon>
    </lineage>
</organism>
<gene>
    <name evidence="1" type="ORF">F7R13_13060</name>
</gene>